<evidence type="ECO:0000313" key="5">
    <source>
        <dbReference type="EMBL" id="SHM81363.1"/>
    </source>
</evidence>
<dbReference type="GO" id="GO:0003677">
    <property type="term" value="F:DNA binding"/>
    <property type="evidence" value="ECO:0007669"/>
    <property type="project" value="UniProtKB-KW"/>
</dbReference>
<keyword evidence="2" id="KW-0238">DNA-binding</keyword>
<organism evidence="5 6">
    <name type="scientific">Chitinophaga jiangningensis</name>
    <dbReference type="NCBI Taxonomy" id="1419482"/>
    <lineage>
        <taxon>Bacteria</taxon>
        <taxon>Pseudomonadati</taxon>
        <taxon>Bacteroidota</taxon>
        <taxon>Chitinophagia</taxon>
        <taxon>Chitinophagales</taxon>
        <taxon>Chitinophagaceae</taxon>
        <taxon>Chitinophaga</taxon>
    </lineage>
</organism>
<name>A0A1M7LT14_9BACT</name>
<dbReference type="Gene3D" id="1.10.10.10">
    <property type="entry name" value="Winged helix-like DNA-binding domain superfamily/Winged helix DNA-binding domain"/>
    <property type="match status" value="1"/>
</dbReference>
<gene>
    <name evidence="5" type="ORF">SAMN05444266_111128</name>
</gene>
<dbReference type="PANTHER" id="PTHR33204:SF29">
    <property type="entry name" value="TRANSCRIPTIONAL REGULATOR"/>
    <property type="match status" value="1"/>
</dbReference>
<dbReference type="Pfam" id="PF01638">
    <property type="entry name" value="HxlR"/>
    <property type="match status" value="1"/>
</dbReference>
<evidence type="ECO:0000256" key="2">
    <source>
        <dbReference type="ARBA" id="ARBA00023125"/>
    </source>
</evidence>
<dbReference type="SUPFAM" id="SSF46785">
    <property type="entry name" value="Winged helix' DNA-binding domain"/>
    <property type="match status" value="1"/>
</dbReference>
<dbReference type="InterPro" id="IPR002577">
    <property type="entry name" value="HTH_HxlR"/>
</dbReference>
<dbReference type="EMBL" id="FRBL01000011">
    <property type="protein sequence ID" value="SHM81363.1"/>
    <property type="molecule type" value="Genomic_DNA"/>
</dbReference>
<evidence type="ECO:0000256" key="3">
    <source>
        <dbReference type="ARBA" id="ARBA00023163"/>
    </source>
</evidence>
<dbReference type="PROSITE" id="PS51118">
    <property type="entry name" value="HTH_HXLR"/>
    <property type="match status" value="1"/>
</dbReference>
<evidence type="ECO:0000313" key="6">
    <source>
        <dbReference type="Proteomes" id="UP000184420"/>
    </source>
</evidence>
<reference evidence="5 6" key="1">
    <citation type="submission" date="2016-11" db="EMBL/GenBank/DDBJ databases">
        <authorList>
            <person name="Jaros S."/>
            <person name="Januszkiewicz K."/>
            <person name="Wedrychowicz H."/>
        </authorList>
    </citation>
    <scope>NUCLEOTIDE SEQUENCE [LARGE SCALE GENOMIC DNA]</scope>
    <source>
        <strain evidence="5 6">DSM 27406</strain>
    </source>
</reference>
<dbReference type="Proteomes" id="UP000184420">
    <property type="component" value="Unassembled WGS sequence"/>
</dbReference>
<feature type="domain" description="HTH hxlR-type" evidence="4">
    <location>
        <begin position="25"/>
        <end position="124"/>
    </location>
</feature>
<keyword evidence="3" id="KW-0804">Transcription</keyword>
<protein>
    <submittedName>
        <fullName evidence="5">Transcriptional regulator, HxlR family</fullName>
    </submittedName>
</protein>
<dbReference type="InterPro" id="IPR036388">
    <property type="entry name" value="WH-like_DNA-bd_sf"/>
</dbReference>
<dbReference type="AlphaFoldDB" id="A0A1M7LT14"/>
<dbReference type="PANTHER" id="PTHR33204">
    <property type="entry name" value="TRANSCRIPTIONAL REGULATOR, MARR FAMILY"/>
    <property type="match status" value="1"/>
</dbReference>
<dbReference type="STRING" id="1419482.SAMN05444266_111128"/>
<proteinExistence type="predicted"/>
<evidence type="ECO:0000256" key="1">
    <source>
        <dbReference type="ARBA" id="ARBA00023015"/>
    </source>
</evidence>
<evidence type="ECO:0000259" key="4">
    <source>
        <dbReference type="PROSITE" id="PS51118"/>
    </source>
</evidence>
<sequence>MFVSLNMRKLQSTNTSNLKQLVTLCPISYTLTLVGGRWKPLIINRLMKQPMRYSELKKSIPFVTERALTLQLKELEQDGLIQKIIHQEKPPRNIEYLLTEKGRSLHPVLSALYEWGKENNQPILMEIAP</sequence>
<dbReference type="InterPro" id="IPR036390">
    <property type="entry name" value="WH_DNA-bd_sf"/>
</dbReference>
<keyword evidence="6" id="KW-1185">Reference proteome</keyword>
<accession>A0A1M7LT14</accession>
<keyword evidence="1" id="KW-0805">Transcription regulation</keyword>